<keyword evidence="4 6" id="KW-1133">Transmembrane helix</keyword>
<gene>
    <name evidence="8" type="ORF">H9980_08820</name>
</gene>
<keyword evidence="2" id="KW-1003">Cell membrane</keyword>
<reference evidence="8" key="2">
    <citation type="submission" date="2021-04" db="EMBL/GenBank/DDBJ databases">
        <authorList>
            <person name="Gilroy R."/>
        </authorList>
    </citation>
    <scope>NUCLEOTIDE SEQUENCE</scope>
    <source>
        <strain evidence="8">ChiGjej1B1-14440</strain>
    </source>
</reference>
<protein>
    <submittedName>
        <fullName evidence="8">ComEC/Rec2 family competence protein</fullName>
    </submittedName>
</protein>
<sequence>MFIKYSISYYALFCLLVVITILVHPVFIIFVLGYSVFIVYRLNWVNLILMIVFTIAFVMTMHYPQSCNDPYLQGTIISQDDSSVVIQTAATKVKVYGNFTGFAVGDELEIKVSYFDIREPTNDNAFNYKHYLYSRGITNNAVLTNIISSQKHETLLQKLQNRFAGEDLVNSYASMFIIGVKDELINDYYQQLTNLSVVHLFALSGLHIHMLKGIIKKPLGFLLPERFLEYFCLVIIGFYIYIIPFNVSFLRAYLVMVLNTLFKKYLNRLDTLGI</sequence>
<evidence type="ECO:0000313" key="8">
    <source>
        <dbReference type="EMBL" id="HIX82054.1"/>
    </source>
</evidence>
<dbReference type="GO" id="GO:0005886">
    <property type="term" value="C:plasma membrane"/>
    <property type="evidence" value="ECO:0007669"/>
    <property type="project" value="UniProtKB-SubCell"/>
</dbReference>
<feature type="non-terminal residue" evidence="8">
    <location>
        <position position="274"/>
    </location>
</feature>
<comment type="caution">
    <text evidence="8">The sequence shown here is derived from an EMBL/GenBank/DDBJ whole genome shotgun (WGS) entry which is preliminary data.</text>
</comment>
<reference evidence="8" key="1">
    <citation type="journal article" date="2021" name="PeerJ">
        <title>Extensive microbial diversity within the chicken gut microbiome revealed by metagenomics and culture.</title>
        <authorList>
            <person name="Gilroy R."/>
            <person name="Ravi A."/>
            <person name="Getino M."/>
            <person name="Pursley I."/>
            <person name="Horton D.L."/>
            <person name="Alikhan N.F."/>
            <person name="Baker D."/>
            <person name="Gharbi K."/>
            <person name="Hall N."/>
            <person name="Watson M."/>
            <person name="Adriaenssens E.M."/>
            <person name="Foster-Nyarko E."/>
            <person name="Jarju S."/>
            <person name="Secka A."/>
            <person name="Antonio M."/>
            <person name="Oren A."/>
            <person name="Chaudhuri R.R."/>
            <person name="La Ragione R."/>
            <person name="Hildebrand F."/>
            <person name="Pallen M.J."/>
        </authorList>
    </citation>
    <scope>NUCLEOTIDE SEQUENCE</scope>
    <source>
        <strain evidence="8">ChiGjej1B1-14440</strain>
    </source>
</reference>
<name>A0A9D1XMH7_9FIRM</name>
<evidence type="ECO:0000256" key="3">
    <source>
        <dbReference type="ARBA" id="ARBA00022692"/>
    </source>
</evidence>
<feature type="transmembrane region" description="Helical" evidence="6">
    <location>
        <begin position="12"/>
        <end position="38"/>
    </location>
</feature>
<dbReference type="InterPro" id="IPR052159">
    <property type="entry name" value="Competence_DNA_uptake"/>
</dbReference>
<dbReference type="Proteomes" id="UP000886724">
    <property type="component" value="Unassembled WGS sequence"/>
</dbReference>
<feature type="domain" description="ComEC/Rec2-related protein" evidence="7">
    <location>
        <begin position="177"/>
        <end position="271"/>
    </location>
</feature>
<dbReference type="PANTHER" id="PTHR30619:SF7">
    <property type="entry name" value="BETA-LACTAMASE DOMAIN PROTEIN"/>
    <property type="match status" value="1"/>
</dbReference>
<dbReference type="InterPro" id="IPR004477">
    <property type="entry name" value="ComEC_N"/>
</dbReference>
<evidence type="ECO:0000313" key="9">
    <source>
        <dbReference type="Proteomes" id="UP000886724"/>
    </source>
</evidence>
<dbReference type="PANTHER" id="PTHR30619">
    <property type="entry name" value="DNA INTERNALIZATION/COMPETENCE PROTEIN COMEC/REC2"/>
    <property type="match status" value="1"/>
</dbReference>
<keyword evidence="3 6" id="KW-0812">Transmembrane</keyword>
<keyword evidence="5 6" id="KW-0472">Membrane</keyword>
<evidence type="ECO:0000259" key="7">
    <source>
        <dbReference type="Pfam" id="PF03772"/>
    </source>
</evidence>
<evidence type="ECO:0000256" key="5">
    <source>
        <dbReference type="ARBA" id="ARBA00023136"/>
    </source>
</evidence>
<evidence type="ECO:0000256" key="4">
    <source>
        <dbReference type="ARBA" id="ARBA00022989"/>
    </source>
</evidence>
<evidence type="ECO:0000256" key="1">
    <source>
        <dbReference type="ARBA" id="ARBA00004651"/>
    </source>
</evidence>
<evidence type="ECO:0000256" key="6">
    <source>
        <dbReference type="SAM" id="Phobius"/>
    </source>
</evidence>
<evidence type="ECO:0000256" key="2">
    <source>
        <dbReference type="ARBA" id="ARBA00022475"/>
    </source>
</evidence>
<feature type="transmembrane region" description="Helical" evidence="6">
    <location>
        <begin position="227"/>
        <end position="254"/>
    </location>
</feature>
<feature type="transmembrane region" description="Helical" evidence="6">
    <location>
        <begin position="44"/>
        <end position="63"/>
    </location>
</feature>
<dbReference type="AlphaFoldDB" id="A0A9D1XMH7"/>
<proteinExistence type="predicted"/>
<organism evidence="8 9">
    <name type="scientific">Candidatus Erysipelatoclostridium merdavium</name>
    <dbReference type="NCBI Taxonomy" id="2838566"/>
    <lineage>
        <taxon>Bacteria</taxon>
        <taxon>Bacillati</taxon>
        <taxon>Bacillota</taxon>
        <taxon>Erysipelotrichia</taxon>
        <taxon>Erysipelotrichales</taxon>
        <taxon>Erysipelotrichales incertae sedis</taxon>
    </lineage>
</organism>
<dbReference type="Pfam" id="PF03772">
    <property type="entry name" value="Competence"/>
    <property type="match status" value="1"/>
</dbReference>
<comment type="subcellular location">
    <subcellularLocation>
        <location evidence="1">Cell membrane</location>
        <topology evidence="1">Multi-pass membrane protein</topology>
    </subcellularLocation>
</comment>
<dbReference type="EMBL" id="DXET01000195">
    <property type="protein sequence ID" value="HIX82054.1"/>
    <property type="molecule type" value="Genomic_DNA"/>
</dbReference>
<accession>A0A9D1XMH7</accession>